<evidence type="ECO:0000313" key="2">
    <source>
        <dbReference type="EMBL" id="PTD12489.1"/>
    </source>
</evidence>
<accession>A0A2T4H9M3</accession>
<comment type="caution">
    <text evidence="2">The sequence shown here is derived from an EMBL/GenBank/DDBJ whole genome shotgun (WGS) entry which is preliminary data.</text>
</comment>
<feature type="compositionally biased region" description="Polar residues" evidence="1">
    <location>
        <begin position="48"/>
        <end position="65"/>
    </location>
</feature>
<sequence length="82" mass="9650">MVRVEKWTFLQEESLRVTSCNLYRPERCLPLRPSKKQGDEQLCKMAHQQNQNGHRQSLSFNSWLQQDVAPPTSRSDMCNGYH</sequence>
<name>A0A2T4H9M3_FUSCU</name>
<proteinExistence type="predicted"/>
<feature type="region of interest" description="Disordered" evidence="1">
    <location>
        <begin position="48"/>
        <end position="82"/>
    </location>
</feature>
<organism evidence="2 3">
    <name type="scientific">Fusarium culmorum</name>
    <dbReference type="NCBI Taxonomy" id="5516"/>
    <lineage>
        <taxon>Eukaryota</taxon>
        <taxon>Fungi</taxon>
        <taxon>Dikarya</taxon>
        <taxon>Ascomycota</taxon>
        <taxon>Pezizomycotina</taxon>
        <taxon>Sordariomycetes</taxon>
        <taxon>Hypocreomycetidae</taxon>
        <taxon>Hypocreales</taxon>
        <taxon>Nectriaceae</taxon>
        <taxon>Fusarium</taxon>
    </lineage>
</organism>
<dbReference type="AlphaFoldDB" id="A0A2T4H9M3"/>
<reference evidence="2 3" key="1">
    <citation type="submission" date="2018-02" db="EMBL/GenBank/DDBJ databases">
        <title>Fusarium culmorum secondary metabolites in fungal-bacterial-plant interactions.</title>
        <authorList>
            <person name="Schmidt R."/>
        </authorList>
    </citation>
    <scope>NUCLEOTIDE SEQUENCE [LARGE SCALE GENOMIC DNA]</scope>
    <source>
        <strain evidence="2 3">PV</strain>
    </source>
</reference>
<evidence type="ECO:0000256" key="1">
    <source>
        <dbReference type="SAM" id="MobiDB-lite"/>
    </source>
</evidence>
<keyword evidence="3" id="KW-1185">Reference proteome</keyword>
<evidence type="ECO:0000313" key="3">
    <source>
        <dbReference type="Proteomes" id="UP000241587"/>
    </source>
</evidence>
<gene>
    <name evidence="2" type="ORF">FCULG_00005027</name>
</gene>
<protein>
    <submittedName>
        <fullName evidence="2">Uncharacterized protein</fullName>
    </submittedName>
</protein>
<dbReference type="EMBL" id="PVEM01000001">
    <property type="protein sequence ID" value="PTD12489.1"/>
    <property type="molecule type" value="Genomic_DNA"/>
</dbReference>
<dbReference type="Proteomes" id="UP000241587">
    <property type="component" value="Unassembled WGS sequence"/>
</dbReference>